<dbReference type="InterPro" id="IPR025740">
    <property type="entry name" value="FAM110"/>
</dbReference>
<feature type="region of interest" description="Disordered" evidence="2">
    <location>
        <begin position="409"/>
        <end position="428"/>
    </location>
</feature>
<feature type="domain" description="Centrosome-associated FAM110 C-terminal" evidence="3">
    <location>
        <begin position="358"/>
        <end position="456"/>
    </location>
</feature>
<accession>A0AAN8DL60</accession>
<feature type="region of interest" description="Disordered" evidence="2">
    <location>
        <begin position="201"/>
        <end position="230"/>
    </location>
</feature>
<feature type="compositionally biased region" description="Low complexity" evidence="2">
    <location>
        <begin position="324"/>
        <end position="337"/>
    </location>
</feature>
<comment type="similarity">
    <text evidence="1">Belongs to the FAM110 family.</text>
</comment>
<sequence>MKMGPLEVRKGPLEVLELRNGPLEVRKGPLEVSKGPLEIKNGPLGLRKGPLVLRKWPLEVLELRKGPLEMKNGPLEVRKGPLEMKNGPLEVRNGPLEMKNGPLEVRNGPLEMRNGPLEMKNGPLEVRKGPLEMKNGPLEMKNGPLEVRKGPLEVKNGPLVSSAVMRPTRKTNTKPGGAQLDLQHLSNLISVSEGGALCEERAPAGTADSTQQGPQKERPCPPPRPDWSSPAKIRLKTLVSTLMEDPGSPPAAGTVRRVDVLPPACRPPHYMLQPLQPLPLHPQSPLHPGPSHLRLFHTRTTPRASPLKPVVAAYKPECPAGKNPSSSSFPTSLHPSLPASPPPSPAITLLSSSSSRKRRSLARSKSDLSDRCSMERFFNLCGVDPSDLQLAGSCSDIASLARFRSVSAPGSECTGEEEEEVEEEEAGNAAARVPYGVSVIEKNARVIKWLYGLRQAKDTKSTNL</sequence>
<reference evidence="4 5" key="1">
    <citation type="journal article" date="2023" name="Mol. Biol. Evol.">
        <title>Genomics of Secondarily Temperate Adaptation in the Only Non-Antarctic Icefish.</title>
        <authorList>
            <person name="Rivera-Colon A.G."/>
            <person name="Rayamajhi N."/>
            <person name="Minhas B.F."/>
            <person name="Madrigal G."/>
            <person name="Bilyk K.T."/>
            <person name="Yoon V."/>
            <person name="Hune M."/>
            <person name="Gregory S."/>
            <person name="Cheng C.H.C."/>
            <person name="Catchen J.M."/>
        </authorList>
    </citation>
    <scope>NUCLEOTIDE SEQUENCE [LARGE SCALE GENOMIC DNA]</scope>
    <source>
        <tissue evidence="4">White muscle</tissue>
    </source>
</reference>
<feature type="compositionally biased region" description="Acidic residues" evidence="2">
    <location>
        <begin position="414"/>
        <end position="426"/>
    </location>
</feature>
<dbReference type="EMBL" id="JAURVH010001521">
    <property type="protein sequence ID" value="KAK5924272.1"/>
    <property type="molecule type" value="Genomic_DNA"/>
</dbReference>
<proteinExistence type="inferred from homology"/>
<dbReference type="AlphaFoldDB" id="A0AAN8DL60"/>
<name>A0AAN8DL60_CHAGU</name>
<evidence type="ECO:0000256" key="2">
    <source>
        <dbReference type="SAM" id="MobiDB-lite"/>
    </source>
</evidence>
<dbReference type="PANTHER" id="PTHR14758:SF4">
    <property type="entry name" value="PROTEIN FAM110A"/>
    <property type="match status" value="1"/>
</dbReference>
<feature type="region of interest" description="Disordered" evidence="2">
    <location>
        <begin position="79"/>
        <end position="152"/>
    </location>
</feature>
<comment type="caution">
    <text evidence="4">The sequence shown here is derived from an EMBL/GenBank/DDBJ whole genome shotgun (WGS) entry which is preliminary data.</text>
</comment>
<keyword evidence="5" id="KW-1185">Reference proteome</keyword>
<evidence type="ECO:0000256" key="1">
    <source>
        <dbReference type="ARBA" id="ARBA00010576"/>
    </source>
</evidence>
<gene>
    <name evidence="4" type="ORF">CgunFtcFv8_001160</name>
</gene>
<dbReference type="InterPro" id="IPR025741">
    <property type="entry name" value="FAM110_C"/>
</dbReference>
<protein>
    <recommendedName>
        <fullName evidence="3">Centrosome-associated FAM110 C-terminal domain-containing protein</fullName>
    </recommendedName>
</protein>
<feature type="region of interest" description="Disordered" evidence="2">
    <location>
        <begin position="315"/>
        <end position="366"/>
    </location>
</feature>
<evidence type="ECO:0000313" key="4">
    <source>
        <dbReference type="EMBL" id="KAK5924272.1"/>
    </source>
</evidence>
<dbReference type="Pfam" id="PF14160">
    <property type="entry name" value="FAM110_C"/>
    <property type="match status" value="1"/>
</dbReference>
<dbReference type="PANTHER" id="PTHR14758">
    <property type="entry name" value="AGAP005440-PA"/>
    <property type="match status" value="1"/>
</dbReference>
<organism evidence="4 5">
    <name type="scientific">Champsocephalus gunnari</name>
    <name type="common">Mackerel icefish</name>
    <dbReference type="NCBI Taxonomy" id="52237"/>
    <lineage>
        <taxon>Eukaryota</taxon>
        <taxon>Metazoa</taxon>
        <taxon>Chordata</taxon>
        <taxon>Craniata</taxon>
        <taxon>Vertebrata</taxon>
        <taxon>Euteleostomi</taxon>
        <taxon>Actinopterygii</taxon>
        <taxon>Neopterygii</taxon>
        <taxon>Teleostei</taxon>
        <taxon>Neoteleostei</taxon>
        <taxon>Acanthomorphata</taxon>
        <taxon>Eupercaria</taxon>
        <taxon>Perciformes</taxon>
        <taxon>Notothenioidei</taxon>
        <taxon>Channichthyidae</taxon>
        <taxon>Champsocephalus</taxon>
    </lineage>
</organism>
<evidence type="ECO:0000313" key="5">
    <source>
        <dbReference type="Proteomes" id="UP001331515"/>
    </source>
</evidence>
<dbReference type="Proteomes" id="UP001331515">
    <property type="component" value="Unassembled WGS sequence"/>
</dbReference>
<evidence type="ECO:0000259" key="3">
    <source>
        <dbReference type="Pfam" id="PF14160"/>
    </source>
</evidence>